<keyword evidence="3" id="KW-1185">Reference proteome</keyword>
<dbReference type="Proteomes" id="UP000242791">
    <property type="component" value="Unassembled WGS sequence"/>
</dbReference>
<evidence type="ECO:0000313" key="3">
    <source>
        <dbReference type="Proteomes" id="UP000242791"/>
    </source>
</evidence>
<dbReference type="AlphaFoldDB" id="A0A1J9QCY8"/>
<accession>A0A1J9QCY8</accession>
<dbReference type="EMBL" id="LGTZ01000238">
    <property type="protein sequence ID" value="OJD26336.1"/>
    <property type="molecule type" value="Genomic_DNA"/>
</dbReference>
<proteinExistence type="predicted"/>
<evidence type="ECO:0000313" key="2">
    <source>
        <dbReference type="EMBL" id="OJD26336.1"/>
    </source>
</evidence>
<keyword evidence="1" id="KW-0812">Transmembrane</keyword>
<name>A0A1J9QCY8_9EURO</name>
<feature type="transmembrane region" description="Helical" evidence="1">
    <location>
        <begin position="17"/>
        <end position="36"/>
    </location>
</feature>
<keyword evidence="1" id="KW-1133">Transmembrane helix</keyword>
<organism evidence="2 3">
    <name type="scientific">Blastomyces percursus</name>
    <dbReference type="NCBI Taxonomy" id="1658174"/>
    <lineage>
        <taxon>Eukaryota</taxon>
        <taxon>Fungi</taxon>
        <taxon>Dikarya</taxon>
        <taxon>Ascomycota</taxon>
        <taxon>Pezizomycotina</taxon>
        <taxon>Eurotiomycetes</taxon>
        <taxon>Eurotiomycetidae</taxon>
        <taxon>Onygenales</taxon>
        <taxon>Ajellomycetaceae</taxon>
        <taxon>Blastomyces</taxon>
    </lineage>
</organism>
<evidence type="ECO:0000256" key="1">
    <source>
        <dbReference type="SAM" id="Phobius"/>
    </source>
</evidence>
<reference evidence="2 3" key="1">
    <citation type="submission" date="2015-08" db="EMBL/GenBank/DDBJ databases">
        <title>Emmonsia species relationships and genome sequence.</title>
        <authorList>
            <person name="Cuomo C.A."/>
            <person name="Schwartz I.S."/>
            <person name="Kenyon C."/>
            <person name="De Hoog G.S."/>
            <person name="Govender N.P."/>
            <person name="Botha A."/>
            <person name="Moreno L."/>
            <person name="De Vries M."/>
            <person name="Munoz J.F."/>
            <person name="Stielow J.B."/>
        </authorList>
    </citation>
    <scope>NUCLEOTIDE SEQUENCE [LARGE SCALE GENOMIC DNA]</scope>
    <source>
        <strain evidence="2 3">EI222</strain>
    </source>
</reference>
<sequence length="79" mass="8769">MVEVLSVQSKGRKLNDLYIYVLAWLSTPLCGVYYGAPDFDGGKAVLPEIFESAPVPVTLMTDLHIPMERMSTEHAEVVE</sequence>
<dbReference type="VEuPathDB" id="FungiDB:ACJ73_02282"/>
<comment type="caution">
    <text evidence="2">The sequence shown here is derived from an EMBL/GenBank/DDBJ whole genome shotgun (WGS) entry which is preliminary data.</text>
</comment>
<gene>
    <name evidence="2" type="ORF">ACJ73_02282</name>
</gene>
<keyword evidence="1" id="KW-0472">Membrane</keyword>
<protein>
    <submittedName>
        <fullName evidence="2">Uncharacterized protein</fullName>
    </submittedName>
</protein>